<organism evidence="1 2">
    <name type="scientific">Cryptosporidium xiaoi</name>
    <dbReference type="NCBI Taxonomy" id="659607"/>
    <lineage>
        <taxon>Eukaryota</taxon>
        <taxon>Sar</taxon>
        <taxon>Alveolata</taxon>
        <taxon>Apicomplexa</taxon>
        <taxon>Conoidasida</taxon>
        <taxon>Coccidia</taxon>
        <taxon>Eucoccidiorida</taxon>
        <taxon>Eimeriorina</taxon>
        <taxon>Cryptosporidiidae</taxon>
        <taxon>Cryptosporidium</taxon>
    </lineage>
</organism>
<dbReference type="Proteomes" id="UP001311799">
    <property type="component" value="Unassembled WGS sequence"/>
</dbReference>
<evidence type="ECO:0000313" key="2">
    <source>
        <dbReference type="Proteomes" id="UP001311799"/>
    </source>
</evidence>
<accession>A0AAV9XZS2</accession>
<dbReference type="EMBL" id="JAWDEY010000010">
    <property type="protein sequence ID" value="KAK6589948.1"/>
    <property type="molecule type" value="Genomic_DNA"/>
</dbReference>
<sequence>MFEKGKLCDALGLFKNEKPGDVVNNFTISEYYKSNKSSDSELSKENSGHTSNKNSKISDERSLSCITPIYPEIQKKSTVQYNHCLRKDNPNNIWDSLLILKKKVVRIFWSIVSLDKDEPLYDFSTPIGDVNYFGSSSNNISKVDAHSLLNGSFLIEPLKVGVVSP</sequence>
<keyword evidence="2" id="KW-1185">Reference proteome</keyword>
<protein>
    <submittedName>
        <fullName evidence="1">Uncharacterized protein</fullName>
    </submittedName>
</protein>
<comment type="caution">
    <text evidence="1">The sequence shown here is derived from an EMBL/GenBank/DDBJ whole genome shotgun (WGS) entry which is preliminary data.</text>
</comment>
<reference evidence="1 2" key="1">
    <citation type="submission" date="2023-10" db="EMBL/GenBank/DDBJ databases">
        <title>Comparative genomics analysis reveals potential genetic determinants of host preference in Cryptosporidium xiaoi.</title>
        <authorList>
            <person name="Xiao L."/>
            <person name="Li J."/>
        </authorList>
    </citation>
    <scope>NUCLEOTIDE SEQUENCE [LARGE SCALE GENOMIC DNA]</scope>
    <source>
        <strain evidence="1 2">52996</strain>
    </source>
</reference>
<gene>
    <name evidence="1" type="ORF">RS030_193020</name>
</gene>
<dbReference type="AlphaFoldDB" id="A0AAV9XZS2"/>
<evidence type="ECO:0000313" key="1">
    <source>
        <dbReference type="EMBL" id="KAK6589948.1"/>
    </source>
</evidence>
<name>A0AAV9XZS2_9CRYT</name>
<proteinExistence type="predicted"/>